<reference evidence="1 2" key="1">
    <citation type="submission" date="2019-03" db="EMBL/GenBank/DDBJ databases">
        <title>Genomic Encyclopedia of Type Strains, Phase IV (KMG-IV): sequencing the most valuable type-strain genomes for metagenomic binning, comparative biology and taxonomic classification.</title>
        <authorList>
            <person name="Goeker M."/>
        </authorList>
    </citation>
    <scope>NUCLEOTIDE SEQUENCE [LARGE SCALE GENOMIC DNA]</scope>
    <source>
        <strain evidence="1 2">DSM 19377</strain>
    </source>
</reference>
<gene>
    <name evidence="1" type="ORF">EV207_1137</name>
</gene>
<dbReference type="EMBL" id="SLXK01000013">
    <property type="protein sequence ID" value="TCP28974.1"/>
    <property type="molecule type" value="Genomic_DNA"/>
</dbReference>
<dbReference type="RefSeq" id="WP_132746092.1">
    <property type="nucleotide sequence ID" value="NZ_SLXK01000013.1"/>
</dbReference>
<comment type="caution">
    <text evidence="1">The sequence shown here is derived from an EMBL/GenBank/DDBJ whole genome shotgun (WGS) entry which is preliminary data.</text>
</comment>
<keyword evidence="2" id="KW-1185">Reference proteome</keyword>
<dbReference type="OrthoDB" id="2927530at2"/>
<organism evidence="1 2">
    <name type="scientific">Scopulibacillus darangshiensis</name>
    <dbReference type="NCBI Taxonomy" id="442528"/>
    <lineage>
        <taxon>Bacteria</taxon>
        <taxon>Bacillati</taxon>
        <taxon>Bacillota</taxon>
        <taxon>Bacilli</taxon>
        <taxon>Bacillales</taxon>
        <taxon>Sporolactobacillaceae</taxon>
        <taxon>Scopulibacillus</taxon>
    </lineage>
</organism>
<protein>
    <submittedName>
        <fullName evidence="1">Uncharacterized protein</fullName>
    </submittedName>
</protein>
<dbReference type="Proteomes" id="UP000295416">
    <property type="component" value="Unassembled WGS sequence"/>
</dbReference>
<sequence length="131" mass="15386">MDTENMFLAICEDRPHDPEGYCYTVYFANNTNDIIDQMTIEMGGHMTDGARRHCIIPGKSIFSQIKDKSFIELEYEKEDCFDFQLYFHMTLVIKNQEITKHFSINRYLLNIPRLDDIPLIHQPGYVITAVE</sequence>
<proteinExistence type="predicted"/>
<name>A0A4R2P4J6_9BACL</name>
<evidence type="ECO:0000313" key="1">
    <source>
        <dbReference type="EMBL" id="TCP28974.1"/>
    </source>
</evidence>
<evidence type="ECO:0000313" key="2">
    <source>
        <dbReference type="Proteomes" id="UP000295416"/>
    </source>
</evidence>
<accession>A0A4R2P4J6</accession>
<dbReference type="AlphaFoldDB" id="A0A4R2P4J6"/>